<dbReference type="AlphaFoldDB" id="A0A327Z941"/>
<dbReference type="OrthoDB" id="10018405at2"/>
<dbReference type="Proteomes" id="UP000249341">
    <property type="component" value="Unassembled WGS sequence"/>
</dbReference>
<reference evidence="2 3" key="1">
    <citation type="submission" date="2018-06" db="EMBL/GenBank/DDBJ databases">
        <title>Genomic Encyclopedia of Type Strains, Phase III (KMG-III): the genomes of soil and plant-associated and newly described type strains.</title>
        <authorList>
            <person name="Whitman W."/>
        </authorList>
    </citation>
    <scope>NUCLEOTIDE SEQUENCE [LARGE SCALE GENOMIC DNA]</scope>
    <source>
        <strain evidence="2 3">CGMCC 4.7090</strain>
    </source>
</reference>
<comment type="caution">
    <text evidence="2">The sequence shown here is derived from an EMBL/GenBank/DDBJ whole genome shotgun (WGS) entry which is preliminary data.</text>
</comment>
<dbReference type="EMBL" id="QLMJ01000011">
    <property type="protein sequence ID" value="RAK34476.1"/>
    <property type="molecule type" value="Genomic_DNA"/>
</dbReference>
<feature type="region of interest" description="Disordered" evidence="1">
    <location>
        <begin position="65"/>
        <end position="94"/>
    </location>
</feature>
<keyword evidence="3" id="KW-1185">Reference proteome</keyword>
<feature type="region of interest" description="Disordered" evidence="1">
    <location>
        <begin position="1"/>
        <end position="24"/>
    </location>
</feature>
<accession>A0A327Z941</accession>
<feature type="compositionally biased region" description="Gly residues" evidence="1">
    <location>
        <begin position="8"/>
        <end position="19"/>
    </location>
</feature>
<sequence>MAAAGPVARGGGGGSGRLGRSGALGYAYPGMVGKPRGVSRVAELEHRGGTRPGRDVIPAPMVHRGTVTGTAQPAPVREHAGRPGTPARPPIDMDALSRDLWRRFDRQMRIEQQRRGRG</sequence>
<organism evidence="2 3">
    <name type="scientific">Actinoplanes lutulentus</name>
    <dbReference type="NCBI Taxonomy" id="1287878"/>
    <lineage>
        <taxon>Bacteria</taxon>
        <taxon>Bacillati</taxon>
        <taxon>Actinomycetota</taxon>
        <taxon>Actinomycetes</taxon>
        <taxon>Micromonosporales</taxon>
        <taxon>Micromonosporaceae</taxon>
        <taxon>Actinoplanes</taxon>
    </lineage>
</organism>
<protein>
    <submittedName>
        <fullName evidence="2">Uncharacterized protein</fullName>
    </submittedName>
</protein>
<name>A0A327Z941_9ACTN</name>
<dbReference type="RefSeq" id="WP_111651152.1">
    <property type="nucleotide sequence ID" value="NZ_JACHWI010000011.1"/>
</dbReference>
<evidence type="ECO:0000313" key="3">
    <source>
        <dbReference type="Proteomes" id="UP000249341"/>
    </source>
</evidence>
<proteinExistence type="predicted"/>
<evidence type="ECO:0000256" key="1">
    <source>
        <dbReference type="SAM" id="MobiDB-lite"/>
    </source>
</evidence>
<evidence type="ECO:0000313" key="2">
    <source>
        <dbReference type="EMBL" id="RAK34476.1"/>
    </source>
</evidence>
<gene>
    <name evidence="2" type="ORF">B0I29_11175</name>
</gene>